<protein>
    <recommendedName>
        <fullName evidence="10">Transcription initiation factor IIF subunit alpha</fullName>
    </recommendedName>
</protein>
<comment type="caution">
    <text evidence="8">The sequence shown here is derived from an EMBL/GenBank/DDBJ whole genome shotgun (WGS) entry which is preliminary data.</text>
</comment>
<proteinExistence type="inferred from homology"/>
<evidence type="ECO:0000256" key="3">
    <source>
        <dbReference type="ARBA" id="ARBA00023015"/>
    </source>
</evidence>
<accession>A0AA38P417</accession>
<evidence type="ECO:0000256" key="6">
    <source>
        <dbReference type="ARBA" id="ARBA00023242"/>
    </source>
</evidence>
<dbReference type="GO" id="GO:0032968">
    <property type="term" value="P:positive regulation of transcription elongation by RNA polymerase II"/>
    <property type="evidence" value="ECO:0007669"/>
    <property type="project" value="InterPro"/>
</dbReference>
<dbReference type="SUPFAM" id="SSF50916">
    <property type="entry name" value="Rap30/74 interaction domains"/>
    <property type="match status" value="1"/>
</dbReference>
<name>A0AA38P417_9AGAR</name>
<dbReference type="InterPro" id="IPR008851">
    <property type="entry name" value="TFIIF-alpha"/>
</dbReference>
<organism evidence="8 9">
    <name type="scientific">Lentinula raphanica</name>
    <dbReference type="NCBI Taxonomy" id="153919"/>
    <lineage>
        <taxon>Eukaryota</taxon>
        <taxon>Fungi</taxon>
        <taxon>Dikarya</taxon>
        <taxon>Basidiomycota</taxon>
        <taxon>Agaricomycotina</taxon>
        <taxon>Agaricomycetes</taxon>
        <taxon>Agaricomycetidae</taxon>
        <taxon>Agaricales</taxon>
        <taxon>Marasmiineae</taxon>
        <taxon>Omphalotaceae</taxon>
        <taxon>Lentinula</taxon>
    </lineage>
</organism>
<keyword evidence="6" id="KW-0539">Nucleus</keyword>
<dbReference type="GO" id="GO:0006367">
    <property type="term" value="P:transcription initiation at RNA polymerase II promoter"/>
    <property type="evidence" value="ECO:0007669"/>
    <property type="project" value="InterPro"/>
</dbReference>
<dbReference type="Proteomes" id="UP001163846">
    <property type="component" value="Unassembled WGS sequence"/>
</dbReference>
<dbReference type="PANTHER" id="PTHR13011">
    <property type="entry name" value="TFIIF-ALPHA"/>
    <property type="match status" value="1"/>
</dbReference>
<dbReference type="InterPro" id="IPR011039">
    <property type="entry name" value="TFIIF_interaction"/>
</dbReference>
<dbReference type="EMBL" id="MU806364">
    <property type="protein sequence ID" value="KAJ3835928.1"/>
    <property type="molecule type" value="Genomic_DNA"/>
</dbReference>
<sequence>MAHKRKTDISLLFHPRKNRKNTPSSSLRSKTRASSSSTKAKSLPVPTPPQPDDDEADLQPPDGPYLEFRIMSSALNGWKHIAMKFESRKGVDIMDWEQPIKLNRKNRMRESNSSMSGAEQAMHPMLGYDGQPVIGSDGKVVVVGSEVQLGGSSAEPNWGTRDGSMARKKRARQVFSIPDEVKRLRNEEKDPWVIEDASGQQIWTAQFDDPGKAETHAFLIPYNDVFKFVPFHRHYKFQKKLTPGIPTAVSVYQKSLEQDPAIGLHRRNGKGPSAATTTTLKDEAEGQPFVSGGSLVHQSQQSLGPRGRRLKVVDNGIDDTLEEGEEDSGVTAKRRAKELSGEGDVDEMVYDEYFTDDEEDMDVEKVQDEEAKDLELRLKKEYRIAHKTFKGHVDTSDGEEEKPRISREVKKMQQLLRNREGNEAYESEEEDND</sequence>
<evidence type="ECO:0000256" key="5">
    <source>
        <dbReference type="ARBA" id="ARBA00023163"/>
    </source>
</evidence>
<keyword evidence="9" id="KW-1185">Reference proteome</keyword>
<keyword evidence="3" id="KW-0805">Transcription regulation</keyword>
<feature type="compositionally biased region" description="Acidic residues" evidence="7">
    <location>
        <begin position="319"/>
        <end position="328"/>
    </location>
</feature>
<dbReference type="GO" id="GO:0001096">
    <property type="term" value="F:TFIIF-class transcription factor complex binding"/>
    <property type="evidence" value="ECO:0007669"/>
    <property type="project" value="TreeGrafter"/>
</dbReference>
<evidence type="ECO:0000256" key="2">
    <source>
        <dbReference type="ARBA" id="ARBA00005249"/>
    </source>
</evidence>
<comment type="similarity">
    <text evidence="2">Belongs to the TFIIF alpha subunit family.</text>
</comment>
<dbReference type="PANTHER" id="PTHR13011:SF0">
    <property type="entry name" value="GENERAL TRANSCRIPTION FACTOR IIF SUBUNIT 1"/>
    <property type="match status" value="1"/>
</dbReference>
<feature type="compositionally biased region" description="Low complexity" evidence="7">
    <location>
        <begin position="24"/>
        <end position="43"/>
    </location>
</feature>
<feature type="compositionally biased region" description="Acidic residues" evidence="7">
    <location>
        <begin position="423"/>
        <end position="433"/>
    </location>
</feature>
<feature type="region of interest" description="Disordered" evidence="7">
    <location>
        <begin position="1"/>
        <end position="65"/>
    </location>
</feature>
<comment type="subcellular location">
    <subcellularLocation>
        <location evidence="1">Nucleus</location>
    </subcellularLocation>
</comment>
<evidence type="ECO:0008006" key="10">
    <source>
        <dbReference type="Google" id="ProtNLM"/>
    </source>
</evidence>
<evidence type="ECO:0000256" key="4">
    <source>
        <dbReference type="ARBA" id="ARBA00023125"/>
    </source>
</evidence>
<dbReference type="GO" id="GO:0016251">
    <property type="term" value="F:RNA polymerase II general transcription initiation factor activity"/>
    <property type="evidence" value="ECO:0007669"/>
    <property type="project" value="TreeGrafter"/>
</dbReference>
<keyword evidence="5" id="KW-0804">Transcription</keyword>
<evidence type="ECO:0000313" key="8">
    <source>
        <dbReference type="EMBL" id="KAJ3835928.1"/>
    </source>
</evidence>
<evidence type="ECO:0000256" key="1">
    <source>
        <dbReference type="ARBA" id="ARBA00004123"/>
    </source>
</evidence>
<feature type="region of interest" description="Disordered" evidence="7">
    <location>
        <begin position="414"/>
        <end position="433"/>
    </location>
</feature>
<dbReference type="AlphaFoldDB" id="A0AA38P417"/>
<dbReference type="GO" id="GO:0003677">
    <property type="term" value="F:DNA binding"/>
    <property type="evidence" value="ECO:0007669"/>
    <property type="project" value="UniProtKB-KW"/>
</dbReference>
<keyword evidence="4" id="KW-0238">DNA-binding</keyword>
<feature type="region of interest" description="Disordered" evidence="7">
    <location>
        <begin position="319"/>
        <end position="341"/>
    </location>
</feature>
<gene>
    <name evidence="8" type="ORF">F5878DRAFT_626552</name>
</gene>
<evidence type="ECO:0000256" key="7">
    <source>
        <dbReference type="SAM" id="MobiDB-lite"/>
    </source>
</evidence>
<dbReference type="GO" id="GO:0005674">
    <property type="term" value="C:transcription factor TFIIF complex"/>
    <property type="evidence" value="ECO:0007669"/>
    <property type="project" value="TreeGrafter"/>
</dbReference>
<reference evidence="8" key="1">
    <citation type="submission" date="2022-08" db="EMBL/GenBank/DDBJ databases">
        <authorList>
            <consortium name="DOE Joint Genome Institute"/>
            <person name="Min B."/>
            <person name="Riley R."/>
            <person name="Sierra-Patev S."/>
            <person name="Naranjo-Ortiz M."/>
            <person name="Looney B."/>
            <person name="Konkel Z."/>
            <person name="Slot J.C."/>
            <person name="Sakamoto Y."/>
            <person name="Steenwyk J.L."/>
            <person name="Rokas A."/>
            <person name="Carro J."/>
            <person name="Camarero S."/>
            <person name="Ferreira P."/>
            <person name="Molpeceres G."/>
            <person name="Ruiz-Duenas F.J."/>
            <person name="Serrano A."/>
            <person name="Henrissat B."/>
            <person name="Drula E."/>
            <person name="Hughes K.W."/>
            <person name="Mata J.L."/>
            <person name="Ishikawa N.K."/>
            <person name="Vargas-Isla R."/>
            <person name="Ushijima S."/>
            <person name="Smith C.A."/>
            <person name="Ahrendt S."/>
            <person name="Andreopoulos W."/>
            <person name="He G."/>
            <person name="Labutti K."/>
            <person name="Lipzen A."/>
            <person name="Ng V."/>
            <person name="Sandor L."/>
            <person name="Barry K."/>
            <person name="Martinez A.T."/>
            <person name="Xiao Y."/>
            <person name="Gibbons J.G."/>
            <person name="Terashima K."/>
            <person name="Hibbett D.S."/>
            <person name="Grigoriev I.V."/>
        </authorList>
    </citation>
    <scope>NUCLEOTIDE SEQUENCE</scope>
    <source>
        <strain evidence="8">TFB9207</strain>
    </source>
</reference>
<evidence type="ECO:0000313" key="9">
    <source>
        <dbReference type="Proteomes" id="UP001163846"/>
    </source>
</evidence>